<protein>
    <recommendedName>
        <fullName evidence="4">DUF1631 domain-containing protein</fullName>
    </recommendedName>
</protein>
<feature type="region of interest" description="Disordered" evidence="1">
    <location>
        <begin position="303"/>
        <end position="324"/>
    </location>
</feature>
<dbReference type="InterPro" id="IPR012434">
    <property type="entry name" value="DUF1631"/>
</dbReference>
<evidence type="ECO:0008006" key="4">
    <source>
        <dbReference type="Google" id="ProtNLM"/>
    </source>
</evidence>
<organism evidence="2 3">
    <name type="scientific">Albidiferax ferrireducens (strain ATCC BAA-621 / DSM 15236 / T118)</name>
    <name type="common">Rhodoferax ferrireducens</name>
    <dbReference type="NCBI Taxonomy" id="338969"/>
    <lineage>
        <taxon>Bacteria</taxon>
        <taxon>Pseudomonadati</taxon>
        <taxon>Pseudomonadota</taxon>
        <taxon>Betaproteobacteria</taxon>
        <taxon>Burkholderiales</taxon>
        <taxon>Comamonadaceae</taxon>
        <taxon>Rhodoferax</taxon>
    </lineage>
</organism>
<dbReference type="eggNOG" id="COG1570">
    <property type="taxonomic scope" value="Bacteria"/>
</dbReference>
<evidence type="ECO:0000256" key="1">
    <source>
        <dbReference type="SAM" id="MobiDB-lite"/>
    </source>
</evidence>
<evidence type="ECO:0000313" key="2">
    <source>
        <dbReference type="EMBL" id="ABD69168.1"/>
    </source>
</evidence>
<dbReference type="RefSeq" id="WP_011463736.1">
    <property type="nucleotide sequence ID" value="NC_007908.1"/>
</dbReference>
<sequence>MANRPFSASDPASRDLRRPARHLLRSLIGKTLAFFVEREDDNLTRVREHLMDLLDARPSPVRAQNLRSARQLLHKQADVFNRAFQAALQTSMDEEMRAVLPEAPASAVANDTSADPLDGMTLSLIDVCEVERILLVDRVAQRFTAHYDASVSALTQRLGVLLGRDVAALSSNPFRPEVFVRAFLLAWENSGLDKQATEDLMLSLDPLHSIDLTPLYADLNAMLTHAGIAAQPARRVIKSEGAGSSYLPLSPASAHAHLQGGEMRSGLGDLEPERARSAWDALAPAGRSIASHARQFLQRLGLASSSGQNDSGAGEGADWTPADGHETRTYLASADPEFMGYLGDLQAGAQAESAERILPGQHPGDRNVLRQMRDRDEVRRAPELDRGTVDALAEVFDFVFADQAIPVQMKFVIGRLQIPVLKAAMIDRDFFLSADHPARRLVDTLAQASIAWAPEKGESDPLYVRIENTVQRVLTEFEDDLALFSELLAEFTEFLFETEQQAQGRIEPAVDHERVGESFEQALAHADEVIHARIAALPSELPLAPFLAPFLTTQWREVLARAWLNVQASAAPWDSAVTSMDQLIWSTQPKTRIEERRQLVALLPELVRRLNAGLDAIEWVGEPRATFTRRLIATHMMAIRMTQAASVDSMSAALEANAGKEAMNELEQRRSGQLAGSVDDFDAMAQSFTRGLWFDFLLDEHTQHRCLLSWVSPMRTRLLFTNRDGFDAFVRSEREVAALLRHGRLHVIDQQPIVSRALDRIMSEGERKQVA</sequence>
<name>Q21YI5_ALBFT</name>
<dbReference type="HOGENOM" id="CLU_021581_0_0_4"/>
<dbReference type="KEGG" id="rfr:Rfer_1435"/>
<dbReference type="Proteomes" id="UP000008332">
    <property type="component" value="Chromosome"/>
</dbReference>
<dbReference type="OrthoDB" id="6188167at2"/>
<accession>Q21YI5</accession>
<dbReference type="AlphaFoldDB" id="Q21YI5"/>
<proteinExistence type="predicted"/>
<gene>
    <name evidence="2" type="ordered locus">Rfer_1435</name>
</gene>
<dbReference type="Pfam" id="PF07793">
    <property type="entry name" value="DUF1631"/>
    <property type="match status" value="1"/>
</dbReference>
<reference evidence="3" key="1">
    <citation type="submission" date="2006-02" db="EMBL/GenBank/DDBJ databases">
        <title>Complete sequence of chromosome of Rhodoferax ferrireducens DSM 15236.</title>
        <authorList>
            <person name="Copeland A."/>
            <person name="Lucas S."/>
            <person name="Lapidus A."/>
            <person name="Barry K."/>
            <person name="Detter J.C."/>
            <person name="Glavina del Rio T."/>
            <person name="Hammon N."/>
            <person name="Israni S."/>
            <person name="Pitluck S."/>
            <person name="Brettin T."/>
            <person name="Bruce D."/>
            <person name="Han C."/>
            <person name="Tapia R."/>
            <person name="Gilna P."/>
            <person name="Kiss H."/>
            <person name="Schmutz J."/>
            <person name="Larimer F."/>
            <person name="Land M."/>
            <person name="Kyrpides N."/>
            <person name="Ivanova N."/>
            <person name="Richardson P."/>
        </authorList>
    </citation>
    <scope>NUCLEOTIDE SEQUENCE [LARGE SCALE GENOMIC DNA]</scope>
    <source>
        <strain evidence="3">ATCC BAA-621 / DSM 15236 / T118</strain>
    </source>
</reference>
<dbReference type="EMBL" id="CP000267">
    <property type="protein sequence ID" value="ABD69168.1"/>
    <property type="molecule type" value="Genomic_DNA"/>
</dbReference>
<evidence type="ECO:0000313" key="3">
    <source>
        <dbReference type="Proteomes" id="UP000008332"/>
    </source>
</evidence>
<dbReference type="STRING" id="338969.Rfer_1435"/>
<dbReference type="DNASU" id="3963132"/>
<keyword evidence="3" id="KW-1185">Reference proteome</keyword>